<evidence type="ECO:0000256" key="5">
    <source>
        <dbReference type="ARBA" id="ARBA00022989"/>
    </source>
</evidence>
<proteinExistence type="inferred from homology"/>
<protein>
    <submittedName>
        <fullName evidence="8">Flagellar biosynthetic protein FliR</fullName>
    </submittedName>
</protein>
<keyword evidence="8" id="KW-0282">Flagellum</keyword>
<keyword evidence="3" id="KW-1003">Cell membrane</keyword>
<organism evidence="8 9">
    <name type="scientific">Histidinibacterium aquaticum</name>
    <dbReference type="NCBI Taxonomy" id="2613962"/>
    <lineage>
        <taxon>Bacteria</taxon>
        <taxon>Pseudomonadati</taxon>
        <taxon>Pseudomonadota</taxon>
        <taxon>Alphaproteobacteria</taxon>
        <taxon>Rhodobacterales</taxon>
        <taxon>Paracoccaceae</taxon>
        <taxon>Histidinibacterium</taxon>
    </lineage>
</organism>
<evidence type="ECO:0000313" key="9">
    <source>
        <dbReference type="Proteomes" id="UP000326554"/>
    </source>
</evidence>
<feature type="transmembrane region" description="Helical" evidence="7">
    <location>
        <begin position="69"/>
        <end position="91"/>
    </location>
</feature>
<dbReference type="GO" id="GO:0006605">
    <property type="term" value="P:protein targeting"/>
    <property type="evidence" value="ECO:0007669"/>
    <property type="project" value="InterPro"/>
</dbReference>
<feature type="transmembrane region" description="Helical" evidence="7">
    <location>
        <begin position="127"/>
        <end position="150"/>
    </location>
</feature>
<dbReference type="GO" id="GO:0005886">
    <property type="term" value="C:plasma membrane"/>
    <property type="evidence" value="ECO:0007669"/>
    <property type="project" value="UniProtKB-SubCell"/>
</dbReference>
<evidence type="ECO:0000313" key="8">
    <source>
        <dbReference type="EMBL" id="KAA9009951.1"/>
    </source>
</evidence>
<reference evidence="8 9" key="1">
    <citation type="submission" date="2019-09" db="EMBL/GenBank/DDBJ databases">
        <authorList>
            <person name="Park J.-S."/>
            <person name="Choi H.-J."/>
        </authorList>
    </citation>
    <scope>NUCLEOTIDE SEQUENCE [LARGE SCALE GENOMIC DNA]</scope>
    <source>
        <strain evidence="8 9">176SS1-4</strain>
    </source>
</reference>
<evidence type="ECO:0000256" key="2">
    <source>
        <dbReference type="ARBA" id="ARBA00009772"/>
    </source>
</evidence>
<evidence type="ECO:0000256" key="3">
    <source>
        <dbReference type="ARBA" id="ARBA00022475"/>
    </source>
</evidence>
<sequence length="251" mass="26763">MELEEVILGQLGGFILAFARMGAVMVFLPGFGERQVPVRYRLFMALAISLALYPATGIGEIVFGGPLDFAPIVALEITIGLWIGVSARIVMSALQFAGYQIGYVSGLSNALAPQTGQFEGATMIAGVLMMAATALIFATDLHHVMIRALLQSYEIFPVGRIVPGDLAEQIVAAASASFYVGLALSAPFYVMGLVLNVGLGLANRMMPTLPVFFVAAPVLIASGLFVLLAAAPTMLNWHLQEMADWLETFTF</sequence>
<evidence type="ECO:0000256" key="1">
    <source>
        <dbReference type="ARBA" id="ARBA00004651"/>
    </source>
</evidence>
<keyword evidence="6 7" id="KW-0472">Membrane</keyword>
<dbReference type="PRINTS" id="PR00953">
    <property type="entry name" value="TYPE3IMRPROT"/>
</dbReference>
<dbReference type="Proteomes" id="UP000326554">
    <property type="component" value="Unassembled WGS sequence"/>
</dbReference>
<dbReference type="PANTHER" id="PTHR30065:SF8">
    <property type="entry name" value="FLAGELLAR BIOSYNTHETIC PROTEIN FLIR"/>
    <property type="match status" value="1"/>
</dbReference>
<evidence type="ECO:0000256" key="7">
    <source>
        <dbReference type="SAM" id="Phobius"/>
    </source>
</evidence>
<feature type="transmembrane region" description="Helical" evidence="7">
    <location>
        <begin position="211"/>
        <end position="235"/>
    </location>
</feature>
<evidence type="ECO:0000256" key="4">
    <source>
        <dbReference type="ARBA" id="ARBA00022692"/>
    </source>
</evidence>
<feature type="transmembrane region" description="Helical" evidence="7">
    <location>
        <begin position="6"/>
        <end position="28"/>
    </location>
</feature>
<comment type="subcellular location">
    <subcellularLocation>
        <location evidence="1">Cell membrane</location>
        <topology evidence="1">Multi-pass membrane protein</topology>
    </subcellularLocation>
</comment>
<dbReference type="PANTHER" id="PTHR30065">
    <property type="entry name" value="FLAGELLAR BIOSYNTHETIC PROTEIN FLIR"/>
    <property type="match status" value="1"/>
</dbReference>
<dbReference type="EMBL" id="VYQE01000001">
    <property type="protein sequence ID" value="KAA9009951.1"/>
    <property type="molecule type" value="Genomic_DNA"/>
</dbReference>
<accession>A0A5J5GNM6</accession>
<keyword evidence="8" id="KW-0966">Cell projection</keyword>
<dbReference type="RefSeq" id="WP_150443436.1">
    <property type="nucleotide sequence ID" value="NZ_VYQE01000001.1"/>
</dbReference>
<dbReference type="InterPro" id="IPR002010">
    <property type="entry name" value="T3SS_IM_R"/>
</dbReference>
<comment type="similarity">
    <text evidence="2">Belongs to the FliR/MopE/SpaR family.</text>
</comment>
<name>A0A5J5GNM6_9RHOB</name>
<dbReference type="Pfam" id="PF01311">
    <property type="entry name" value="Bac_export_1"/>
    <property type="match status" value="1"/>
</dbReference>
<feature type="transmembrane region" description="Helical" evidence="7">
    <location>
        <begin position="40"/>
        <end position="63"/>
    </location>
</feature>
<keyword evidence="9" id="KW-1185">Reference proteome</keyword>
<dbReference type="AlphaFoldDB" id="A0A5J5GNM6"/>
<keyword evidence="5 7" id="KW-1133">Transmembrane helix</keyword>
<gene>
    <name evidence="8" type="ORF">F3S47_01420</name>
</gene>
<keyword evidence="4 7" id="KW-0812">Transmembrane</keyword>
<feature type="transmembrane region" description="Helical" evidence="7">
    <location>
        <begin position="170"/>
        <end position="199"/>
    </location>
</feature>
<evidence type="ECO:0000256" key="6">
    <source>
        <dbReference type="ARBA" id="ARBA00023136"/>
    </source>
</evidence>
<keyword evidence="8" id="KW-0969">Cilium</keyword>
<comment type="caution">
    <text evidence="8">The sequence shown here is derived from an EMBL/GenBank/DDBJ whole genome shotgun (WGS) entry which is preliminary data.</text>
</comment>